<comment type="caution">
    <text evidence="1">The sequence shown here is derived from an EMBL/GenBank/DDBJ whole genome shotgun (WGS) entry which is preliminary data.</text>
</comment>
<dbReference type="EMBL" id="CM017881">
    <property type="protein sequence ID" value="KAG1362536.1"/>
    <property type="molecule type" value="Genomic_DNA"/>
</dbReference>
<dbReference type="AlphaFoldDB" id="A0A8K0IMF2"/>
<organism evidence="1 2">
    <name type="scientific">Cocos nucifera</name>
    <name type="common">Coconut palm</name>
    <dbReference type="NCBI Taxonomy" id="13894"/>
    <lineage>
        <taxon>Eukaryota</taxon>
        <taxon>Viridiplantae</taxon>
        <taxon>Streptophyta</taxon>
        <taxon>Embryophyta</taxon>
        <taxon>Tracheophyta</taxon>
        <taxon>Spermatophyta</taxon>
        <taxon>Magnoliopsida</taxon>
        <taxon>Liliopsida</taxon>
        <taxon>Arecaceae</taxon>
        <taxon>Arecoideae</taxon>
        <taxon>Cocoseae</taxon>
        <taxon>Attaleinae</taxon>
        <taxon>Cocos</taxon>
    </lineage>
</organism>
<proteinExistence type="predicted"/>
<evidence type="ECO:0000313" key="2">
    <source>
        <dbReference type="Proteomes" id="UP000797356"/>
    </source>
</evidence>
<dbReference type="InterPro" id="IPR006740">
    <property type="entry name" value="DUF604"/>
</dbReference>
<dbReference type="Proteomes" id="UP000797356">
    <property type="component" value="Chromosome 10"/>
</dbReference>
<reference evidence="1" key="1">
    <citation type="journal article" date="2017" name="Gigascience">
        <title>The genome draft of coconut (Cocos nucifera).</title>
        <authorList>
            <person name="Xiao Y."/>
            <person name="Xu P."/>
            <person name="Fan H."/>
            <person name="Baudouin L."/>
            <person name="Xia W."/>
            <person name="Bocs S."/>
            <person name="Xu J."/>
            <person name="Li Q."/>
            <person name="Guo A."/>
            <person name="Zhou L."/>
            <person name="Li J."/>
            <person name="Wu Y."/>
            <person name="Ma Z."/>
            <person name="Armero A."/>
            <person name="Issali A.E."/>
            <person name="Liu N."/>
            <person name="Peng M."/>
            <person name="Yang Y."/>
        </authorList>
    </citation>
    <scope>NUCLEOTIDE SEQUENCE</scope>
    <source>
        <tissue evidence="1">Spear leaf of Hainan Tall coconut</tissue>
    </source>
</reference>
<dbReference type="PANTHER" id="PTHR10811">
    <property type="entry name" value="FRINGE-RELATED"/>
    <property type="match status" value="1"/>
</dbReference>
<keyword evidence="2" id="KW-1185">Reference proteome</keyword>
<gene>
    <name evidence="1" type="ORF">COCNU_10G007550</name>
</gene>
<evidence type="ECO:0000313" key="1">
    <source>
        <dbReference type="EMBL" id="KAG1362536.1"/>
    </source>
</evidence>
<protein>
    <submittedName>
        <fullName evidence="1">Uncharacterized protein</fullName>
    </submittedName>
</protein>
<sequence>MAKLSVPLTRHSGFHQYDVYSDLLGLLTAHPVVPLVTLHPLDVVQPVFPGTPSRAAALCHLFDGPIWLDSTAIFQQSICYDADHLWTISISWGFVVQMVRGVMSPREMEMPMRTFLNWYHYADYTAYPFNTRHMARSPCQRPFVYHLSSARYDATRCTTITVYERHHEVHLACHWKMDDLSAFVDCIVVSKKPDPSL</sequence>
<reference evidence="1" key="2">
    <citation type="submission" date="2019-07" db="EMBL/GenBank/DDBJ databases">
        <authorList>
            <person name="Yang Y."/>
            <person name="Bocs S."/>
            <person name="Baudouin L."/>
        </authorList>
    </citation>
    <scope>NUCLEOTIDE SEQUENCE</scope>
    <source>
        <tissue evidence="1">Spear leaf of Hainan Tall coconut</tissue>
    </source>
</reference>
<accession>A0A8K0IMF2</accession>
<dbReference type="OrthoDB" id="421979at2759"/>
<dbReference type="Pfam" id="PF04646">
    <property type="entry name" value="DUF604"/>
    <property type="match status" value="1"/>
</dbReference>
<name>A0A8K0IMF2_COCNU</name>